<dbReference type="SUPFAM" id="SSF51905">
    <property type="entry name" value="FAD/NAD(P)-binding domain"/>
    <property type="match status" value="2"/>
</dbReference>
<reference evidence="6 7" key="1">
    <citation type="submission" date="2017-05" db="EMBL/GenBank/DDBJ databases">
        <title>Butyricicoccus porcorum sp. nov. a butyrate-producing bacterium from the swine intestinal tract.</title>
        <authorList>
            <person name="Trachsel J."/>
            <person name="Humphrey S."/>
            <person name="Allen H.K."/>
        </authorList>
    </citation>
    <scope>NUCLEOTIDE SEQUENCE [LARGE SCALE GENOMIC DNA]</scope>
    <source>
        <strain evidence="6">BB10</strain>
    </source>
</reference>
<evidence type="ECO:0000256" key="2">
    <source>
        <dbReference type="ARBA" id="ARBA00022630"/>
    </source>
</evidence>
<dbReference type="Pfam" id="PF18267">
    <property type="entry name" value="Rubredoxin_C"/>
    <property type="match status" value="1"/>
</dbReference>
<dbReference type="EMBL" id="NHOC01000009">
    <property type="protein sequence ID" value="OUM19914.1"/>
    <property type="molecule type" value="Genomic_DNA"/>
</dbReference>
<comment type="caution">
    <text evidence="6">The sequence shown here is derived from an EMBL/GenBank/DDBJ whole genome shotgun (WGS) entry which is preliminary data.</text>
</comment>
<dbReference type="PANTHER" id="PTHR43429:SF3">
    <property type="entry name" value="NITRITE REDUCTASE [NAD(P)H]"/>
    <property type="match status" value="1"/>
</dbReference>
<dbReference type="InterPro" id="IPR041575">
    <property type="entry name" value="Rubredoxin_C"/>
</dbReference>
<evidence type="ECO:0000313" key="6">
    <source>
        <dbReference type="EMBL" id="OUM19914.1"/>
    </source>
</evidence>
<dbReference type="GO" id="GO:0016491">
    <property type="term" value="F:oxidoreductase activity"/>
    <property type="evidence" value="ECO:0007669"/>
    <property type="project" value="InterPro"/>
</dbReference>
<sequence length="412" mass="44705">MKYVIIGNATAAIGTVEGIRSVDKYGEIVLISSEPHFTYGRPLISYLLLGKTTEEKMNYRPRDFYEANNVTAMLGRTVTSIDKNAKAVVLENGDKVSYDKLAICTGSRPFVPPMEGLDTVEAQTPFMTLDDAHRLAGLLGDQKDKDVLIIGAGLIGLKCAEGILHLSKSLTIVDMAPRILPNVLDEYGSSFLQSYLEGLGMKFYLSDSVAKFSTPNHAIFKSGMELDFDVLVVAVGVRPNTGLAEEIGCEVNRGILVDTHSATTVPDIYAAGDCTVSHDIAADTDRILAILPNAYLQGEAAGVNMAGGDKVFDQAFPMNASGFLGLHMITAGSYDGEEFVTKTETSYKKLVVRDNKLVGFILIGDVDRGGIYTSLIRDQVPLDTIDFDLIRQHPQLMAFAKAERAKKLAQPH</sequence>
<evidence type="ECO:0000256" key="3">
    <source>
        <dbReference type="ARBA" id="ARBA00022827"/>
    </source>
</evidence>
<organism evidence="6 7">
    <name type="scientific">Butyricicoccus porcorum</name>
    <dbReference type="NCBI Taxonomy" id="1945634"/>
    <lineage>
        <taxon>Bacteria</taxon>
        <taxon>Bacillati</taxon>
        <taxon>Bacillota</taxon>
        <taxon>Clostridia</taxon>
        <taxon>Eubacteriales</taxon>
        <taxon>Butyricicoccaceae</taxon>
        <taxon>Butyricicoccus</taxon>
    </lineage>
</organism>
<proteinExistence type="predicted"/>
<keyword evidence="3" id="KW-0274">FAD</keyword>
<dbReference type="InterPro" id="IPR016156">
    <property type="entry name" value="FAD/NAD-linked_Rdtase_dimer_sf"/>
</dbReference>
<accession>A0A252F293</accession>
<evidence type="ECO:0000259" key="5">
    <source>
        <dbReference type="Pfam" id="PF18267"/>
    </source>
</evidence>
<dbReference type="InterPro" id="IPR023753">
    <property type="entry name" value="FAD/NAD-binding_dom"/>
</dbReference>
<dbReference type="Gene3D" id="3.50.50.60">
    <property type="entry name" value="FAD/NAD(P)-binding domain"/>
    <property type="match status" value="2"/>
</dbReference>
<dbReference type="Proteomes" id="UP000194903">
    <property type="component" value="Unassembled WGS sequence"/>
</dbReference>
<feature type="domain" description="NADH-rubredoxin oxidoreductase C-terminal" evidence="5">
    <location>
        <begin position="338"/>
        <end position="379"/>
    </location>
</feature>
<evidence type="ECO:0000313" key="7">
    <source>
        <dbReference type="Proteomes" id="UP000194903"/>
    </source>
</evidence>
<dbReference type="OrthoDB" id="9807946at2"/>
<dbReference type="PANTHER" id="PTHR43429">
    <property type="entry name" value="PYRIDINE NUCLEOTIDE-DISULFIDE OXIDOREDUCTASE DOMAIN-CONTAINING"/>
    <property type="match status" value="1"/>
</dbReference>
<feature type="domain" description="FAD/NAD(P)-binding" evidence="4">
    <location>
        <begin position="1"/>
        <end position="298"/>
    </location>
</feature>
<gene>
    <name evidence="6" type="ORF">CBW42_10565</name>
</gene>
<keyword evidence="2" id="KW-0285">Flavoprotein</keyword>
<evidence type="ECO:0000256" key="1">
    <source>
        <dbReference type="ARBA" id="ARBA00001974"/>
    </source>
</evidence>
<dbReference type="Gene3D" id="3.30.390.30">
    <property type="match status" value="1"/>
</dbReference>
<keyword evidence="7" id="KW-1185">Reference proteome</keyword>
<dbReference type="InterPro" id="IPR050260">
    <property type="entry name" value="FAD-bd_OxRdtase"/>
</dbReference>
<dbReference type="InterPro" id="IPR036188">
    <property type="entry name" value="FAD/NAD-bd_sf"/>
</dbReference>
<name>A0A252F293_9FIRM</name>
<dbReference type="Pfam" id="PF07992">
    <property type="entry name" value="Pyr_redox_2"/>
    <property type="match status" value="1"/>
</dbReference>
<protein>
    <submittedName>
        <fullName evidence="6">FAD-dependent oxidoreductase</fullName>
    </submittedName>
</protein>
<evidence type="ECO:0000259" key="4">
    <source>
        <dbReference type="Pfam" id="PF07992"/>
    </source>
</evidence>
<dbReference type="RefSeq" id="WP_087021088.1">
    <property type="nucleotide sequence ID" value="NZ_CP178353.1"/>
</dbReference>
<comment type="cofactor">
    <cofactor evidence="1">
        <name>FAD</name>
        <dbReference type="ChEBI" id="CHEBI:57692"/>
    </cofactor>
</comment>
<dbReference type="AlphaFoldDB" id="A0A252F293"/>
<dbReference type="PRINTS" id="PR00411">
    <property type="entry name" value="PNDRDTASEI"/>
</dbReference>
<dbReference type="PRINTS" id="PR00368">
    <property type="entry name" value="FADPNR"/>
</dbReference>